<gene>
    <name evidence="1" type="ORF">CYNAS_LOCUS15330</name>
</gene>
<dbReference type="EMBL" id="CATQJL010000305">
    <property type="protein sequence ID" value="CAJ0603347.1"/>
    <property type="molecule type" value="Genomic_DNA"/>
</dbReference>
<organism evidence="1 2">
    <name type="scientific">Cylicocyclus nassatus</name>
    <name type="common">Nematode worm</name>
    <dbReference type="NCBI Taxonomy" id="53992"/>
    <lineage>
        <taxon>Eukaryota</taxon>
        <taxon>Metazoa</taxon>
        <taxon>Ecdysozoa</taxon>
        <taxon>Nematoda</taxon>
        <taxon>Chromadorea</taxon>
        <taxon>Rhabditida</taxon>
        <taxon>Rhabditina</taxon>
        <taxon>Rhabditomorpha</taxon>
        <taxon>Strongyloidea</taxon>
        <taxon>Strongylidae</taxon>
        <taxon>Cylicocyclus</taxon>
    </lineage>
</organism>
<dbReference type="AlphaFoldDB" id="A0AA36H3M5"/>
<protein>
    <submittedName>
        <fullName evidence="1">Uncharacterized protein</fullName>
    </submittedName>
</protein>
<reference evidence="1" key="1">
    <citation type="submission" date="2023-07" db="EMBL/GenBank/DDBJ databases">
        <authorList>
            <consortium name="CYATHOMIX"/>
        </authorList>
    </citation>
    <scope>NUCLEOTIDE SEQUENCE</scope>
    <source>
        <strain evidence="1">N/A</strain>
    </source>
</reference>
<name>A0AA36H3M5_CYLNA</name>
<evidence type="ECO:0000313" key="2">
    <source>
        <dbReference type="Proteomes" id="UP001176961"/>
    </source>
</evidence>
<comment type="caution">
    <text evidence="1">The sequence shown here is derived from an EMBL/GenBank/DDBJ whole genome shotgun (WGS) entry which is preliminary data.</text>
</comment>
<keyword evidence="2" id="KW-1185">Reference proteome</keyword>
<accession>A0AA36H3M5</accession>
<dbReference type="Proteomes" id="UP001176961">
    <property type="component" value="Unassembled WGS sequence"/>
</dbReference>
<proteinExistence type="predicted"/>
<evidence type="ECO:0000313" key="1">
    <source>
        <dbReference type="EMBL" id="CAJ0603347.1"/>
    </source>
</evidence>
<sequence length="91" mass="10408">MFIAFFQNTGRHGDTGKCVSRHLEQISVSHLSFSSFYIAFDVAKSSIGILILMRMLERLFPKELNYARKWHGCYALQSFDIPSLLMSCSLV</sequence>